<evidence type="ECO:0000256" key="3">
    <source>
        <dbReference type="ARBA" id="ARBA00022692"/>
    </source>
</evidence>
<dbReference type="Proteomes" id="UP000523161">
    <property type="component" value="Unassembled WGS sequence"/>
</dbReference>
<reference evidence="7 8" key="1">
    <citation type="submission" date="2020-06" db="EMBL/GenBank/DDBJ databases">
        <title>Rheinheimera sp. nov., a marine bacterium isolated from coastal.</title>
        <authorList>
            <person name="Yu Q."/>
            <person name="Qi Y."/>
            <person name="Pu J."/>
        </authorList>
    </citation>
    <scope>NUCLEOTIDE SEQUENCE [LARGE SCALE GENOMIC DNA]</scope>
    <source>
        <strain evidence="7 8">YQF-2</strain>
    </source>
</reference>
<dbReference type="GO" id="GO:0015221">
    <property type="term" value="F:lipopolysaccharide transmembrane transporter activity"/>
    <property type="evidence" value="ECO:0007669"/>
    <property type="project" value="InterPro"/>
</dbReference>
<organism evidence="7 8">
    <name type="scientific">Rheinheimera lutimaris</name>
    <dbReference type="NCBI Taxonomy" id="2740584"/>
    <lineage>
        <taxon>Bacteria</taxon>
        <taxon>Pseudomonadati</taxon>
        <taxon>Pseudomonadota</taxon>
        <taxon>Gammaproteobacteria</taxon>
        <taxon>Chromatiales</taxon>
        <taxon>Chromatiaceae</taxon>
        <taxon>Rheinheimera</taxon>
    </lineage>
</organism>
<dbReference type="GO" id="GO:0017089">
    <property type="term" value="F:glycolipid transfer activity"/>
    <property type="evidence" value="ECO:0007669"/>
    <property type="project" value="TreeGrafter"/>
</dbReference>
<dbReference type="InterPro" id="IPR052363">
    <property type="entry name" value="LPS_export_LptC"/>
</dbReference>
<dbReference type="Pfam" id="PF06835">
    <property type="entry name" value="LptC"/>
    <property type="match status" value="1"/>
</dbReference>
<evidence type="ECO:0000256" key="6">
    <source>
        <dbReference type="HAMAP-Rule" id="MF_01915"/>
    </source>
</evidence>
<dbReference type="GO" id="GO:0043165">
    <property type="term" value="P:Gram-negative-bacterium-type cell outer membrane assembly"/>
    <property type="evidence" value="ECO:0007669"/>
    <property type="project" value="UniProtKB-UniRule"/>
</dbReference>
<dbReference type="PANTHER" id="PTHR37481">
    <property type="entry name" value="LIPOPOLYSACCHARIDE EXPORT SYSTEM PROTEIN LPTC"/>
    <property type="match status" value="1"/>
</dbReference>
<evidence type="ECO:0000256" key="2">
    <source>
        <dbReference type="ARBA" id="ARBA00022519"/>
    </source>
</evidence>
<keyword evidence="5 6" id="KW-0472">Membrane</keyword>
<dbReference type="GO" id="GO:0030288">
    <property type="term" value="C:outer membrane-bounded periplasmic space"/>
    <property type="evidence" value="ECO:0007669"/>
    <property type="project" value="TreeGrafter"/>
</dbReference>
<dbReference type="NCBIfam" id="TIGR04409">
    <property type="entry name" value="LptC_YrbK"/>
    <property type="match status" value="1"/>
</dbReference>
<comment type="subunit">
    <text evidence="6">Component of the lipopolysaccharide transport and assembly complex. Interacts with LptA and the LptBFG transporter complex.</text>
</comment>
<dbReference type="InterPro" id="IPR026265">
    <property type="entry name" value="LptC"/>
</dbReference>
<evidence type="ECO:0000256" key="1">
    <source>
        <dbReference type="ARBA" id="ARBA00022475"/>
    </source>
</evidence>
<evidence type="ECO:0000313" key="7">
    <source>
        <dbReference type="EMBL" id="NRQ43369.1"/>
    </source>
</evidence>
<sequence length="184" mass="21325">MRKFFVFIVILLTGTAAYLWFQPADDGDTLQTDQELLPDYIAQKVTRRLYDEQGYLADTVSAERLEHFELLGFTRFENPVYTLYNEAHQPGWKASSRQAIWFNQDRVILEQQVSIESLMPDELIERIETETLEMLFPDNTLQNDAAVFIQGKGFYIKGVGLQADLTNGSLQLLQHQQTVYHNEQ</sequence>
<name>A0A7Y5ASA0_9GAMM</name>
<dbReference type="PIRSF" id="PIRSF028513">
    <property type="entry name" value="LptC"/>
    <property type="match status" value="1"/>
</dbReference>
<dbReference type="InterPro" id="IPR010664">
    <property type="entry name" value="LipoPS_assembly_LptC-rel"/>
</dbReference>
<protein>
    <recommendedName>
        <fullName evidence="6">Lipopolysaccharide export system protein LptC</fullName>
    </recommendedName>
</protein>
<comment type="function">
    <text evidence="6">Involved in the assembly of lipopolysaccharide (LPS). Required for the translocation of LPS from the inner membrane to the outer membrane. Facilitates the transfer of LPS from the inner membrane to the periplasmic protein LptA. Could be a docking site for LptA.</text>
</comment>
<dbReference type="HAMAP" id="MF_01915">
    <property type="entry name" value="LPS_assembly_LptC"/>
    <property type="match status" value="1"/>
</dbReference>
<evidence type="ECO:0000256" key="4">
    <source>
        <dbReference type="ARBA" id="ARBA00022989"/>
    </source>
</evidence>
<keyword evidence="1 6" id="KW-1003">Cell membrane</keyword>
<comment type="similarity">
    <text evidence="6">Belongs to the LptC family.</text>
</comment>
<gene>
    <name evidence="6 7" type="primary">lptC</name>
    <name evidence="7" type="ORF">HRH59_12515</name>
</gene>
<dbReference type="RefSeq" id="WP_173501611.1">
    <property type="nucleotide sequence ID" value="NZ_JABSOD010000012.1"/>
</dbReference>
<proteinExistence type="inferred from homology"/>
<accession>A0A7Y5ASA0</accession>
<dbReference type="EMBL" id="JABSOD010000012">
    <property type="protein sequence ID" value="NRQ43369.1"/>
    <property type="molecule type" value="Genomic_DNA"/>
</dbReference>
<dbReference type="PANTHER" id="PTHR37481:SF1">
    <property type="entry name" value="LIPOPOLYSACCHARIDE EXPORT SYSTEM PROTEIN LPTC"/>
    <property type="match status" value="1"/>
</dbReference>
<keyword evidence="2 6" id="KW-0997">Cell inner membrane</keyword>
<comment type="caution">
    <text evidence="7">The sequence shown here is derived from an EMBL/GenBank/DDBJ whole genome shotgun (WGS) entry which is preliminary data.</text>
</comment>
<keyword evidence="3 6" id="KW-0812">Transmembrane</keyword>
<dbReference type="AlphaFoldDB" id="A0A7Y5ASA0"/>
<evidence type="ECO:0000313" key="8">
    <source>
        <dbReference type="Proteomes" id="UP000523161"/>
    </source>
</evidence>
<dbReference type="GO" id="GO:0005886">
    <property type="term" value="C:plasma membrane"/>
    <property type="evidence" value="ECO:0007669"/>
    <property type="project" value="UniProtKB-SubCell"/>
</dbReference>
<keyword evidence="4 6" id="KW-1133">Transmembrane helix</keyword>
<comment type="subcellular location">
    <subcellularLocation>
        <location evidence="6">Cell inner membrane</location>
        <topology evidence="6">Single-pass membrane protein</topology>
    </subcellularLocation>
</comment>
<evidence type="ECO:0000256" key="5">
    <source>
        <dbReference type="ARBA" id="ARBA00023136"/>
    </source>
</evidence>
<keyword evidence="8" id="KW-1185">Reference proteome</keyword>
<dbReference type="Gene3D" id="2.60.450.10">
    <property type="entry name" value="Lipopolysaccharide (LPS) transport protein A like domain"/>
    <property type="match status" value="1"/>
</dbReference>